<keyword evidence="5" id="KW-0808">Transferase</keyword>
<evidence type="ECO:0000256" key="7">
    <source>
        <dbReference type="ARBA" id="ARBA00022989"/>
    </source>
</evidence>
<keyword evidence="6 14" id="KW-0812">Transmembrane</keyword>
<evidence type="ECO:0000256" key="13">
    <source>
        <dbReference type="SAM" id="MobiDB-lite"/>
    </source>
</evidence>
<sequence>MKNSTISKRDISNTTTNQQIKDMDNSIRDEKSVEKIIVDSDIDSVTSSELSSTPESLFKRSPLMEGITLLDLLEPGNLNIDFRKRRDDTYKWVQSYYKDKKNSMDKSIKRLNNKDDLLELKKILHRKIDHAYKKIDETQRASTTEKVFFSFTVYFIFLFGYLIGNCPQYVHIVYSTIFCLLMPIRLLTYYKIGYGYFLADLCYYVNYLLLIYIWILPDSQLLFIACCSFSWGTLSFAVITWKNKLVFHSIDKITSTFIHVVPGVMMYVITHQLSPEFKLKRFSGSVKLKQWDIMYGILNTSMLYFIWQFAYHYFITIRKAEKIKKGKVTSFEYLRKSMAKSPIAKFVNSLPEPLPVIAFTLIQYGYQLITMSLCPFLYRYKHLCSAFVSFIFLSATYNGATYYVDFYGKKFQKEVDKLQKDIASVQKDEEDRDKTPVTVSDILK</sequence>
<dbReference type="AlphaFoldDB" id="A0A4T0WZS0"/>
<feature type="transmembrane region" description="Helical" evidence="14">
    <location>
        <begin position="194"/>
        <end position="215"/>
    </location>
</feature>
<evidence type="ECO:0000256" key="6">
    <source>
        <dbReference type="ARBA" id="ARBA00022692"/>
    </source>
</evidence>
<comment type="subcellular location">
    <subcellularLocation>
        <location evidence="1">Membrane</location>
        <topology evidence="1">Multi-pass membrane protein</topology>
    </subcellularLocation>
</comment>
<feature type="transmembrane region" description="Helical" evidence="14">
    <location>
        <begin position="169"/>
        <end position="187"/>
    </location>
</feature>
<evidence type="ECO:0000256" key="5">
    <source>
        <dbReference type="ARBA" id="ARBA00022679"/>
    </source>
</evidence>
<gene>
    <name evidence="15" type="ORF">CANINC_003465</name>
</gene>
<keyword evidence="7 14" id="KW-1133">Transmembrane helix</keyword>
<evidence type="ECO:0000313" key="16">
    <source>
        <dbReference type="Proteomes" id="UP000307173"/>
    </source>
</evidence>
<feature type="transmembrane region" description="Helical" evidence="14">
    <location>
        <begin position="147"/>
        <end position="163"/>
    </location>
</feature>
<evidence type="ECO:0000256" key="10">
    <source>
        <dbReference type="ARBA" id="ARBA00023209"/>
    </source>
</evidence>
<evidence type="ECO:0000256" key="9">
    <source>
        <dbReference type="ARBA" id="ARBA00023136"/>
    </source>
</evidence>
<reference evidence="15 16" key="1">
    <citation type="journal article" date="2019" name="Front. Genet.">
        <title>Whole-Genome Sequencing of the Opportunistic Yeast Pathogen Candida inconspicua Uncovers Its Hybrid Origin.</title>
        <authorList>
            <person name="Mixao V."/>
            <person name="Hansen A.P."/>
            <person name="Saus E."/>
            <person name="Boekhout T."/>
            <person name="Lass-Florl C."/>
            <person name="Gabaldon T."/>
        </authorList>
    </citation>
    <scope>NUCLEOTIDE SEQUENCE [LARGE SCALE GENOMIC DNA]</scope>
    <source>
        <strain evidence="15 16">CBS 180</strain>
    </source>
</reference>
<dbReference type="PANTHER" id="PTHR31201">
    <property type="entry name" value="OS01G0585100 PROTEIN"/>
    <property type="match status" value="1"/>
</dbReference>
<evidence type="ECO:0000256" key="2">
    <source>
        <dbReference type="ARBA" id="ARBA00006675"/>
    </source>
</evidence>
<feature type="transmembrane region" description="Helical" evidence="14">
    <location>
        <begin position="221"/>
        <end position="241"/>
    </location>
</feature>
<keyword evidence="12" id="KW-0012">Acyltransferase</keyword>
<keyword evidence="9 14" id="KW-0472">Membrane</keyword>
<dbReference type="OrthoDB" id="406287at2759"/>
<comment type="similarity">
    <text evidence="2">Belongs to the GPC1 family.</text>
</comment>
<evidence type="ECO:0000256" key="4">
    <source>
        <dbReference type="ARBA" id="ARBA00022516"/>
    </source>
</evidence>
<dbReference type="GO" id="GO:0006656">
    <property type="term" value="P:phosphatidylcholine biosynthetic process"/>
    <property type="evidence" value="ECO:0007669"/>
    <property type="project" value="TreeGrafter"/>
</dbReference>
<evidence type="ECO:0000256" key="11">
    <source>
        <dbReference type="ARBA" id="ARBA00023264"/>
    </source>
</evidence>
<dbReference type="Pfam" id="PF10998">
    <property type="entry name" value="DUF2838"/>
    <property type="match status" value="1"/>
</dbReference>
<dbReference type="STRING" id="52247.A0A4T0WZS0"/>
<evidence type="ECO:0000256" key="8">
    <source>
        <dbReference type="ARBA" id="ARBA00023098"/>
    </source>
</evidence>
<dbReference type="PANTHER" id="PTHR31201:SF1">
    <property type="entry name" value="GLYCEROPHOSPHOCHOLINE ACYLTRANSFERASE 1"/>
    <property type="match status" value="1"/>
</dbReference>
<evidence type="ECO:0000256" key="1">
    <source>
        <dbReference type="ARBA" id="ARBA00004141"/>
    </source>
</evidence>
<dbReference type="EMBL" id="SELW01000553">
    <property type="protein sequence ID" value="TID21185.1"/>
    <property type="molecule type" value="Genomic_DNA"/>
</dbReference>
<evidence type="ECO:0000256" key="12">
    <source>
        <dbReference type="ARBA" id="ARBA00023315"/>
    </source>
</evidence>
<feature type="compositionally biased region" description="Polar residues" evidence="13">
    <location>
        <begin position="1"/>
        <end position="20"/>
    </location>
</feature>
<keyword evidence="16" id="KW-1185">Reference proteome</keyword>
<accession>A0A4T0WZS0</accession>
<dbReference type="InterPro" id="IPR021261">
    <property type="entry name" value="GPCAT"/>
</dbReference>
<feature type="transmembrane region" description="Helical" evidence="14">
    <location>
        <begin position="253"/>
        <end position="273"/>
    </location>
</feature>
<feature type="transmembrane region" description="Helical" evidence="14">
    <location>
        <begin position="293"/>
        <end position="315"/>
    </location>
</feature>
<feature type="region of interest" description="Disordered" evidence="13">
    <location>
        <begin position="1"/>
        <end position="26"/>
    </location>
</feature>
<evidence type="ECO:0000256" key="3">
    <source>
        <dbReference type="ARBA" id="ARBA00019082"/>
    </source>
</evidence>
<dbReference type="GO" id="GO:0016746">
    <property type="term" value="F:acyltransferase activity"/>
    <property type="evidence" value="ECO:0007669"/>
    <property type="project" value="UniProtKB-KW"/>
</dbReference>
<dbReference type="Proteomes" id="UP000307173">
    <property type="component" value="Unassembled WGS sequence"/>
</dbReference>
<name>A0A4T0WZS0_9ASCO</name>
<keyword evidence="10" id="KW-0594">Phospholipid biosynthesis</keyword>
<proteinExistence type="inferred from homology"/>
<dbReference type="GO" id="GO:0016020">
    <property type="term" value="C:membrane"/>
    <property type="evidence" value="ECO:0007669"/>
    <property type="project" value="UniProtKB-SubCell"/>
</dbReference>
<keyword evidence="11" id="KW-1208">Phospholipid metabolism</keyword>
<evidence type="ECO:0000313" key="15">
    <source>
        <dbReference type="EMBL" id="TID21185.1"/>
    </source>
</evidence>
<organism evidence="15 16">
    <name type="scientific">Pichia inconspicua</name>
    <dbReference type="NCBI Taxonomy" id="52247"/>
    <lineage>
        <taxon>Eukaryota</taxon>
        <taxon>Fungi</taxon>
        <taxon>Dikarya</taxon>
        <taxon>Ascomycota</taxon>
        <taxon>Saccharomycotina</taxon>
        <taxon>Pichiomycetes</taxon>
        <taxon>Pichiales</taxon>
        <taxon>Pichiaceae</taxon>
        <taxon>Pichia</taxon>
    </lineage>
</organism>
<keyword evidence="4" id="KW-0444">Lipid biosynthesis</keyword>
<evidence type="ECO:0000256" key="14">
    <source>
        <dbReference type="SAM" id="Phobius"/>
    </source>
</evidence>
<keyword evidence="8" id="KW-0443">Lipid metabolism</keyword>
<protein>
    <recommendedName>
        <fullName evidence="3">Glycerophosphocholine acyltransferase 1</fullName>
    </recommendedName>
</protein>
<comment type="caution">
    <text evidence="15">The sequence shown here is derived from an EMBL/GenBank/DDBJ whole genome shotgun (WGS) entry which is preliminary data.</text>
</comment>
<feature type="transmembrane region" description="Helical" evidence="14">
    <location>
        <begin position="386"/>
        <end position="404"/>
    </location>
</feature>